<dbReference type="InterPro" id="IPR037465">
    <property type="entry name" value="YlxR"/>
</dbReference>
<dbReference type="RefSeq" id="WP_073005007.1">
    <property type="nucleotide sequence ID" value="NZ_FQXD01000002.1"/>
</dbReference>
<sequence length="93" mass="10546">MVKKRKIPTRRCVVTNEMMPKQDLIRVVRNKDGEVFVDTTGKKNGRGAYLCKDIAVIDQAEKTNVLTKHLNATIDSVIYEELRNLIAGTTNEK</sequence>
<dbReference type="Pfam" id="PF04296">
    <property type="entry name" value="YlxR"/>
    <property type="match status" value="1"/>
</dbReference>
<dbReference type="EMBL" id="FQXD01000002">
    <property type="protein sequence ID" value="SHG84582.1"/>
    <property type="molecule type" value="Genomic_DNA"/>
</dbReference>
<dbReference type="Proteomes" id="UP000184079">
    <property type="component" value="Unassembled WGS sequence"/>
</dbReference>
<evidence type="ECO:0000313" key="3">
    <source>
        <dbReference type="Proteomes" id="UP000184079"/>
    </source>
</evidence>
<dbReference type="InterPro" id="IPR035931">
    <property type="entry name" value="YlxR-like_sf"/>
</dbReference>
<proteinExistence type="predicted"/>
<reference evidence="3" key="1">
    <citation type="submission" date="2016-11" db="EMBL/GenBank/DDBJ databases">
        <authorList>
            <person name="Varghese N."/>
            <person name="Submissions S."/>
        </authorList>
    </citation>
    <scope>NUCLEOTIDE SEQUENCE [LARGE SCALE GENOMIC DNA]</scope>
    <source>
        <strain evidence="3">CGMCC 1.6496</strain>
    </source>
</reference>
<dbReference type="OrthoDB" id="9813251at2"/>
<dbReference type="Gene3D" id="3.30.1230.10">
    <property type="entry name" value="YlxR-like"/>
    <property type="match status" value="1"/>
</dbReference>
<name>A0A1M5N574_9BACI</name>
<keyword evidence="3" id="KW-1185">Reference proteome</keyword>
<dbReference type="PANTHER" id="PTHR34215">
    <property type="entry name" value="BLL0784 PROTEIN"/>
    <property type="match status" value="1"/>
</dbReference>
<dbReference type="InterPro" id="IPR007393">
    <property type="entry name" value="YlxR_dom"/>
</dbReference>
<feature type="domain" description="YlxR" evidence="1">
    <location>
        <begin position="10"/>
        <end position="83"/>
    </location>
</feature>
<organism evidence="2 3">
    <name type="scientific">Virgibacillus chiguensis</name>
    <dbReference type="NCBI Taxonomy" id="411959"/>
    <lineage>
        <taxon>Bacteria</taxon>
        <taxon>Bacillati</taxon>
        <taxon>Bacillota</taxon>
        <taxon>Bacilli</taxon>
        <taxon>Bacillales</taxon>
        <taxon>Bacillaceae</taxon>
        <taxon>Virgibacillus</taxon>
    </lineage>
</organism>
<evidence type="ECO:0000313" key="2">
    <source>
        <dbReference type="EMBL" id="SHG84582.1"/>
    </source>
</evidence>
<dbReference type="NCBIfam" id="NF047356">
    <property type="entry name" value="RNA_bind_RnpM"/>
    <property type="match status" value="1"/>
</dbReference>
<dbReference type="AlphaFoldDB" id="A0A1M5N574"/>
<dbReference type="CDD" id="cd00279">
    <property type="entry name" value="YlxR"/>
    <property type="match status" value="1"/>
</dbReference>
<dbReference type="SUPFAM" id="SSF64376">
    <property type="entry name" value="YlxR-like"/>
    <property type="match status" value="1"/>
</dbReference>
<evidence type="ECO:0000259" key="1">
    <source>
        <dbReference type="Pfam" id="PF04296"/>
    </source>
</evidence>
<accession>A0A1M5N574</accession>
<dbReference type="PANTHER" id="PTHR34215:SF1">
    <property type="entry name" value="YLXR DOMAIN-CONTAINING PROTEIN"/>
    <property type="match status" value="1"/>
</dbReference>
<gene>
    <name evidence="2" type="ORF">SAMN05421807_10265</name>
</gene>
<protein>
    <recommendedName>
        <fullName evidence="1">YlxR domain-containing protein</fullName>
    </recommendedName>
</protein>